<comment type="similarity">
    <text evidence="1">Belongs to the transferase hexapeptide repeat family.</text>
</comment>
<proteinExistence type="inferred from homology"/>
<organism evidence="3 4">
    <name type="scientific">Belliella aquatica</name>
    <dbReference type="NCBI Taxonomy" id="1323734"/>
    <lineage>
        <taxon>Bacteria</taxon>
        <taxon>Pseudomonadati</taxon>
        <taxon>Bacteroidota</taxon>
        <taxon>Cytophagia</taxon>
        <taxon>Cytophagales</taxon>
        <taxon>Cyclobacteriaceae</taxon>
        <taxon>Belliella</taxon>
    </lineage>
</organism>
<keyword evidence="4" id="KW-1185">Reference proteome</keyword>
<evidence type="ECO:0000313" key="3">
    <source>
        <dbReference type="EMBL" id="GGC34967.1"/>
    </source>
</evidence>
<dbReference type="NCBIfam" id="TIGR03570">
    <property type="entry name" value="NeuD_NnaD"/>
    <property type="match status" value="1"/>
</dbReference>
<protein>
    <submittedName>
        <fullName evidence="3">Acetyltransferase</fullName>
    </submittedName>
</protein>
<dbReference type="InterPro" id="IPR050179">
    <property type="entry name" value="Trans_hexapeptide_repeat"/>
</dbReference>
<feature type="domain" description="PglD N-terminal" evidence="2">
    <location>
        <begin position="2"/>
        <end position="70"/>
    </location>
</feature>
<evidence type="ECO:0000256" key="1">
    <source>
        <dbReference type="ARBA" id="ARBA00007274"/>
    </source>
</evidence>
<dbReference type="Gene3D" id="3.40.50.20">
    <property type="match status" value="1"/>
</dbReference>
<dbReference type="InterPro" id="IPR020019">
    <property type="entry name" value="AcTrfase_PglD-like"/>
</dbReference>
<accession>A0ABQ1M8Q4</accession>
<name>A0ABQ1M8Q4_9BACT</name>
<evidence type="ECO:0000313" key="4">
    <source>
        <dbReference type="Proteomes" id="UP000635885"/>
    </source>
</evidence>
<dbReference type="RefSeq" id="WP_188440779.1">
    <property type="nucleotide sequence ID" value="NZ_BMFD01000003.1"/>
</dbReference>
<sequence>MYVIGASGHAKALLDLLIDQTIVKGIFDDNSDIKRLLTHEVTSPIPKYLPSDAPYIIAIGQNTIRKKIVTTQLNEHSFLNVIHPSAILSNNISIGLGNVVMELAIVKIGSTIGNHVILNTKASIDHDCTIEDYVHIGPGSTLCGGVKVSEGTLVGAGSVILPNIEIGKWCTIAAGSVVHQSVADGQTWIGKSLKVNKY</sequence>
<dbReference type="PANTHER" id="PTHR43300:SF7">
    <property type="entry name" value="UDP-N-ACETYLBACILLOSAMINE N-ACETYLTRANSFERASE"/>
    <property type="match status" value="1"/>
</dbReference>
<reference evidence="4" key="1">
    <citation type="journal article" date="2019" name="Int. J. Syst. Evol. Microbiol.">
        <title>The Global Catalogue of Microorganisms (GCM) 10K type strain sequencing project: providing services to taxonomists for standard genome sequencing and annotation.</title>
        <authorList>
            <consortium name="The Broad Institute Genomics Platform"/>
            <consortium name="The Broad Institute Genome Sequencing Center for Infectious Disease"/>
            <person name="Wu L."/>
            <person name="Ma J."/>
        </authorList>
    </citation>
    <scope>NUCLEOTIDE SEQUENCE [LARGE SCALE GENOMIC DNA]</scope>
    <source>
        <strain evidence="4">CGMCC 1.12479</strain>
    </source>
</reference>
<dbReference type="InterPro" id="IPR011004">
    <property type="entry name" value="Trimer_LpxA-like_sf"/>
</dbReference>
<dbReference type="SUPFAM" id="SSF51161">
    <property type="entry name" value="Trimeric LpxA-like enzymes"/>
    <property type="match status" value="1"/>
</dbReference>
<dbReference type="PANTHER" id="PTHR43300">
    <property type="entry name" value="ACETYLTRANSFERASE"/>
    <property type="match status" value="1"/>
</dbReference>
<comment type="caution">
    <text evidence="3">The sequence shown here is derived from an EMBL/GenBank/DDBJ whole genome shotgun (WGS) entry which is preliminary data.</text>
</comment>
<dbReference type="InterPro" id="IPR041561">
    <property type="entry name" value="PglD_N"/>
</dbReference>
<dbReference type="InterPro" id="IPR001451">
    <property type="entry name" value="Hexapep"/>
</dbReference>
<dbReference type="EMBL" id="BMFD01000003">
    <property type="protein sequence ID" value="GGC34967.1"/>
    <property type="molecule type" value="Genomic_DNA"/>
</dbReference>
<dbReference type="Gene3D" id="2.160.10.10">
    <property type="entry name" value="Hexapeptide repeat proteins"/>
    <property type="match status" value="1"/>
</dbReference>
<dbReference type="Pfam" id="PF17836">
    <property type="entry name" value="PglD_N"/>
    <property type="match status" value="1"/>
</dbReference>
<evidence type="ECO:0000259" key="2">
    <source>
        <dbReference type="Pfam" id="PF17836"/>
    </source>
</evidence>
<gene>
    <name evidence="3" type="ORF">GCM10010993_12380</name>
</gene>
<dbReference type="Proteomes" id="UP000635885">
    <property type="component" value="Unassembled WGS sequence"/>
</dbReference>
<dbReference type="Pfam" id="PF00132">
    <property type="entry name" value="Hexapep"/>
    <property type="match status" value="2"/>
</dbReference>
<dbReference type="CDD" id="cd03360">
    <property type="entry name" value="LbH_AT_putative"/>
    <property type="match status" value="1"/>
</dbReference>